<accession>A0A9Q1FM82</accession>
<reference evidence="1" key="1">
    <citation type="journal article" date="2023" name="Science">
        <title>Genome structures resolve the early diversification of teleost fishes.</title>
        <authorList>
            <person name="Parey E."/>
            <person name="Louis A."/>
            <person name="Montfort J."/>
            <person name="Bouchez O."/>
            <person name="Roques C."/>
            <person name="Iampietro C."/>
            <person name="Lluch J."/>
            <person name="Castinel A."/>
            <person name="Donnadieu C."/>
            <person name="Desvignes T."/>
            <person name="Floi Bucao C."/>
            <person name="Jouanno E."/>
            <person name="Wen M."/>
            <person name="Mejri S."/>
            <person name="Dirks R."/>
            <person name="Jansen H."/>
            <person name="Henkel C."/>
            <person name="Chen W.J."/>
            <person name="Zahm M."/>
            <person name="Cabau C."/>
            <person name="Klopp C."/>
            <person name="Thompson A.W."/>
            <person name="Robinson-Rechavi M."/>
            <person name="Braasch I."/>
            <person name="Lecointre G."/>
            <person name="Bobe J."/>
            <person name="Postlethwait J.H."/>
            <person name="Berthelot C."/>
            <person name="Roest Crollius H."/>
            <person name="Guiguen Y."/>
        </authorList>
    </citation>
    <scope>NUCLEOTIDE SEQUENCE</scope>
    <source>
        <strain evidence="1">WJC10195</strain>
    </source>
</reference>
<sequence length="91" mass="9800">MLGRVAFSAETARRTKRTVPLCCGFVSAADKLSMTSLHPSCIHGNVECLSVTLQGGAAPSRREGGADRCSFFSFTSLIKRILSAGYYLDPR</sequence>
<name>A0A9Q1FM82_SYNKA</name>
<keyword evidence="2" id="KW-1185">Reference proteome</keyword>
<evidence type="ECO:0000313" key="1">
    <source>
        <dbReference type="EMBL" id="KAJ8361272.1"/>
    </source>
</evidence>
<dbReference type="EMBL" id="JAINUF010000005">
    <property type="protein sequence ID" value="KAJ8361272.1"/>
    <property type="molecule type" value="Genomic_DNA"/>
</dbReference>
<gene>
    <name evidence="1" type="ORF">SKAU_G00177970</name>
</gene>
<protein>
    <submittedName>
        <fullName evidence="1">Uncharacterized protein</fullName>
    </submittedName>
</protein>
<comment type="caution">
    <text evidence="1">The sequence shown here is derived from an EMBL/GenBank/DDBJ whole genome shotgun (WGS) entry which is preliminary data.</text>
</comment>
<evidence type="ECO:0000313" key="2">
    <source>
        <dbReference type="Proteomes" id="UP001152622"/>
    </source>
</evidence>
<organism evidence="1 2">
    <name type="scientific">Synaphobranchus kaupii</name>
    <name type="common">Kaup's arrowtooth eel</name>
    <dbReference type="NCBI Taxonomy" id="118154"/>
    <lineage>
        <taxon>Eukaryota</taxon>
        <taxon>Metazoa</taxon>
        <taxon>Chordata</taxon>
        <taxon>Craniata</taxon>
        <taxon>Vertebrata</taxon>
        <taxon>Euteleostomi</taxon>
        <taxon>Actinopterygii</taxon>
        <taxon>Neopterygii</taxon>
        <taxon>Teleostei</taxon>
        <taxon>Anguilliformes</taxon>
        <taxon>Synaphobranchidae</taxon>
        <taxon>Synaphobranchus</taxon>
    </lineage>
</organism>
<proteinExistence type="predicted"/>
<dbReference type="AlphaFoldDB" id="A0A9Q1FM82"/>
<dbReference type="Proteomes" id="UP001152622">
    <property type="component" value="Chromosome 5"/>
</dbReference>